<dbReference type="SMART" id="SM00530">
    <property type="entry name" value="HTH_XRE"/>
    <property type="match status" value="1"/>
</dbReference>
<dbReference type="SUPFAM" id="SSF47413">
    <property type="entry name" value="lambda repressor-like DNA-binding domains"/>
    <property type="match status" value="1"/>
</dbReference>
<feature type="region of interest" description="Disordered" evidence="1">
    <location>
        <begin position="1"/>
        <end position="26"/>
    </location>
</feature>
<dbReference type="EMBL" id="CP094970">
    <property type="protein sequence ID" value="UYM05781.1"/>
    <property type="molecule type" value="Genomic_DNA"/>
</dbReference>
<dbReference type="RefSeq" id="WP_271634606.1">
    <property type="nucleotide sequence ID" value="NZ_CP094970.1"/>
</dbReference>
<dbReference type="PANTHER" id="PTHR35010">
    <property type="entry name" value="BLL4672 PROTEIN-RELATED"/>
    <property type="match status" value="1"/>
</dbReference>
<dbReference type="InterPro" id="IPR041413">
    <property type="entry name" value="MLTR_LBD"/>
</dbReference>
<dbReference type="Gene3D" id="1.10.260.40">
    <property type="entry name" value="lambda repressor-like DNA-binding domains"/>
    <property type="match status" value="1"/>
</dbReference>
<dbReference type="InterPro" id="IPR001387">
    <property type="entry name" value="Cro/C1-type_HTH"/>
</dbReference>
<evidence type="ECO:0000313" key="4">
    <source>
        <dbReference type="Proteomes" id="UP001164390"/>
    </source>
</evidence>
<sequence>MSELGDYLRTTRDQLSPGDAGIHDTHRRRVPGLRREEVAARAGVSVDYYIRLEQGRERSPSTQTTAAIARALLLDGHNTKHLFRLAGITPAMPVPTDRGLDPDLRDLIDSLADNPIIILGNALDVVATNRLGEAMFCGFPYSRNLLESVFLAPQSPTFYRDWDQIAEYTAAAFRLLHGENPTNDRINAVMDRVASDSPRFRQIWATNLVRGRRLRRKRLLHPVVGELTVAVQAFDARSSPGLEVVVYRAATADDATKLHALHTS</sequence>
<feature type="domain" description="HTH cro/C1-type" evidence="2">
    <location>
        <begin position="32"/>
        <end position="72"/>
    </location>
</feature>
<name>A0AA46TIE6_9ACTN</name>
<dbReference type="Gene3D" id="3.30.450.180">
    <property type="match status" value="1"/>
</dbReference>
<gene>
    <name evidence="3" type="ORF">L0C25_01500</name>
</gene>
<dbReference type="GO" id="GO:0003677">
    <property type="term" value="F:DNA binding"/>
    <property type="evidence" value="ECO:0007669"/>
    <property type="project" value="InterPro"/>
</dbReference>
<evidence type="ECO:0000313" key="3">
    <source>
        <dbReference type="EMBL" id="UYM05781.1"/>
    </source>
</evidence>
<proteinExistence type="predicted"/>
<dbReference type="InterPro" id="IPR010982">
    <property type="entry name" value="Lambda_DNA-bd_dom_sf"/>
</dbReference>
<organism evidence="3 4">
    <name type="scientific">Solicola gregarius</name>
    <dbReference type="NCBI Taxonomy" id="2908642"/>
    <lineage>
        <taxon>Bacteria</taxon>
        <taxon>Bacillati</taxon>
        <taxon>Actinomycetota</taxon>
        <taxon>Actinomycetes</taxon>
        <taxon>Propionibacteriales</taxon>
        <taxon>Nocardioidaceae</taxon>
        <taxon>Solicola</taxon>
    </lineage>
</organism>
<dbReference type="PROSITE" id="PS50943">
    <property type="entry name" value="HTH_CROC1"/>
    <property type="match status" value="1"/>
</dbReference>
<evidence type="ECO:0000259" key="2">
    <source>
        <dbReference type="PROSITE" id="PS50943"/>
    </source>
</evidence>
<reference evidence="3" key="1">
    <citation type="submission" date="2022-01" db="EMBL/GenBank/DDBJ databases">
        <title>Nocardioidaceae gen. sp. A5X3R13.</title>
        <authorList>
            <person name="Lopez Marin M.A."/>
            <person name="Uhlik O."/>
        </authorList>
    </citation>
    <scope>NUCLEOTIDE SEQUENCE</scope>
    <source>
        <strain evidence="3">A5X3R13</strain>
    </source>
</reference>
<keyword evidence="4" id="KW-1185">Reference proteome</keyword>
<dbReference type="KEGG" id="sgrg:L0C25_01500"/>
<protein>
    <submittedName>
        <fullName evidence="3">Helix-turn-helix transcriptional regulator</fullName>
    </submittedName>
</protein>
<dbReference type="Proteomes" id="UP001164390">
    <property type="component" value="Chromosome"/>
</dbReference>
<dbReference type="PANTHER" id="PTHR35010:SF2">
    <property type="entry name" value="BLL4672 PROTEIN"/>
    <property type="match status" value="1"/>
</dbReference>
<evidence type="ECO:0000256" key="1">
    <source>
        <dbReference type="SAM" id="MobiDB-lite"/>
    </source>
</evidence>
<dbReference type="Pfam" id="PF13560">
    <property type="entry name" value="HTH_31"/>
    <property type="match status" value="1"/>
</dbReference>
<dbReference type="Pfam" id="PF17765">
    <property type="entry name" value="MLTR_LBD"/>
    <property type="match status" value="1"/>
</dbReference>
<dbReference type="AlphaFoldDB" id="A0AA46TIE6"/>
<accession>A0AA46TIE6</accession>
<dbReference type="CDD" id="cd00093">
    <property type="entry name" value="HTH_XRE"/>
    <property type="match status" value="1"/>
</dbReference>